<dbReference type="Pfam" id="PF00359">
    <property type="entry name" value="PTS_EIIA_2"/>
    <property type="match status" value="1"/>
</dbReference>
<keyword evidence="3" id="KW-1185">Reference proteome</keyword>
<name>A0A1I3VXA4_9LACT</name>
<dbReference type="InterPro" id="IPR016152">
    <property type="entry name" value="PTrfase/Anion_transptr"/>
</dbReference>
<dbReference type="PANTHER" id="PTHR47738:SF3">
    <property type="entry name" value="PHOSPHOTRANSFERASE SYSTEM MANNITOL_FRUCTOSE-SPECIFIC IIA DOMAIN CONTAINING PROTEIN"/>
    <property type="match status" value="1"/>
</dbReference>
<dbReference type="InterPro" id="IPR002178">
    <property type="entry name" value="PTS_EIIA_type-2_dom"/>
</dbReference>
<accession>A0A1I3VXA4</accession>
<proteinExistence type="predicted"/>
<evidence type="ECO:0000259" key="1">
    <source>
        <dbReference type="PROSITE" id="PS51094"/>
    </source>
</evidence>
<dbReference type="PANTHER" id="PTHR47738">
    <property type="entry name" value="PTS SYSTEM FRUCTOSE-LIKE EIIA COMPONENT-RELATED"/>
    <property type="match status" value="1"/>
</dbReference>
<dbReference type="RefSeq" id="WP_091895944.1">
    <property type="nucleotide sequence ID" value="NZ_FOSJ01000005.1"/>
</dbReference>
<protein>
    <submittedName>
        <fullName evidence="2">PTS system IIA component, Gat family</fullName>
    </submittedName>
</protein>
<dbReference type="AlphaFoldDB" id="A0A1I3VXA4"/>
<organism evidence="2 3">
    <name type="scientific">Marinilactibacillus piezotolerans</name>
    <dbReference type="NCBI Taxonomy" id="258723"/>
    <lineage>
        <taxon>Bacteria</taxon>
        <taxon>Bacillati</taxon>
        <taxon>Bacillota</taxon>
        <taxon>Bacilli</taxon>
        <taxon>Lactobacillales</taxon>
        <taxon>Carnobacteriaceae</taxon>
        <taxon>Marinilactibacillus</taxon>
    </lineage>
</organism>
<evidence type="ECO:0000313" key="2">
    <source>
        <dbReference type="EMBL" id="SFJ99812.1"/>
    </source>
</evidence>
<reference evidence="3" key="1">
    <citation type="submission" date="2016-10" db="EMBL/GenBank/DDBJ databases">
        <authorList>
            <person name="Varghese N."/>
            <person name="Submissions S."/>
        </authorList>
    </citation>
    <scope>NUCLEOTIDE SEQUENCE [LARGE SCALE GENOMIC DNA]</scope>
    <source>
        <strain evidence="3">DSM 16108</strain>
    </source>
</reference>
<feature type="domain" description="PTS EIIA type-2" evidence="1">
    <location>
        <begin position="5"/>
        <end position="152"/>
    </location>
</feature>
<dbReference type="PROSITE" id="PS51094">
    <property type="entry name" value="PTS_EIIA_TYPE_2"/>
    <property type="match status" value="1"/>
</dbReference>
<dbReference type="Proteomes" id="UP000199589">
    <property type="component" value="Unassembled WGS sequence"/>
</dbReference>
<dbReference type="SUPFAM" id="SSF55804">
    <property type="entry name" value="Phoshotransferase/anion transport protein"/>
    <property type="match status" value="1"/>
</dbReference>
<sequence length="158" mass="18332">MDYADLFREDLAQLDAAFRDKKELFGTIYRELLDKKLVKDTFLKAVENREEDYPTGLQFENLSIAIPHTDVKHIEDPFVYVCTLEKTIPFIQMGTSDTLVEAEVILVLGIKEPKEQVGMLSRLMEIFSNKEFIKAFKNTDSESEILALFKKEMERTVE</sequence>
<dbReference type="Gene3D" id="3.40.930.10">
    <property type="entry name" value="Mannitol-specific EII, Chain A"/>
    <property type="match status" value="1"/>
</dbReference>
<gene>
    <name evidence="2" type="ORF">SAMN04488569_100558</name>
</gene>
<evidence type="ECO:0000313" key="3">
    <source>
        <dbReference type="Proteomes" id="UP000199589"/>
    </source>
</evidence>
<dbReference type="OrthoDB" id="370976at2"/>
<dbReference type="InterPro" id="IPR051541">
    <property type="entry name" value="PTS_SugarTrans_NitroReg"/>
</dbReference>
<dbReference type="CDD" id="cd00211">
    <property type="entry name" value="PTS_IIA_fru"/>
    <property type="match status" value="1"/>
</dbReference>
<dbReference type="EMBL" id="FOSJ01000005">
    <property type="protein sequence ID" value="SFJ99812.1"/>
    <property type="molecule type" value="Genomic_DNA"/>
</dbReference>